<dbReference type="EMBL" id="DMND01000167">
    <property type="protein sequence ID" value="HAN28457.1"/>
    <property type="molecule type" value="Genomic_DNA"/>
</dbReference>
<dbReference type="AlphaFoldDB" id="A0A3C1KP54"/>
<proteinExistence type="predicted"/>
<dbReference type="PROSITE" id="PS51257">
    <property type="entry name" value="PROKAR_LIPOPROTEIN"/>
    <property type="match status" value="1"/>
</dbReference>
<sequence>MLLRFSTVLLLVSLVACGTAPSREATASRAGVDFGGQWSLDYGMSDNLQVSLNVLVRELQRQAERRAQAAGSDTRAATAGVLLGGSGSDSGSAIIGLAQMADLVSRSPLLDITQDLQGIRVRREDDFALDCDFHDGRPQAVETPLGRELCAWDGHQLVFVLSLPDGLGIRHRLTLGPDGQFLNIASTVSSDRVSQPFTLNRVYRRMEPGAQGFSCQQTLTRGTVCTTETE</sequence>
<gene>
    <name evidence="1" type="ORF">DCP75_12200</name>
</gene>
<dbReference type="STRING" id="1121937.GCA_000423125_01437"/>
<evidence type="ECO:0000313" key="1">
    <source>
        <dbReference type="EMBL" id="HAN28457.1"/>
    </source>
</evidence>
<reference evidence="1 2" key="1">
    <citation type="journal article" date="2018" name="Nat. Biotechnol.">
        <title>A standardized bacterial taxonomy based on genome phylogeny substantially revises the tree of life.</title>
        <authorList>
            <person name="Parks D.H."/>
            <person name="Chuvochina M."/>
            <person name="Waite D.W."/>
            <person name="Rinke C."/>
            <person name="Skarshewski A."/>
            <person name="Chaumeil P.A."/>
            <person name="Hugenholtz P."/>
        </authorList>
    </citation>
    <scope>NUCLEOTIDE SEQUENCE [LARGE SCALE GENOMIC DNA]</scope>
    <source>
        <strain evidence="1">UBA9158</strain>
    </source>
</reference>
<name>A0A3C1KP54_9GAMM</name>
<dbReference type="Proteomes" id="UP000259273">
    <property type="component" value="Unassembled WGS sequence"/>
</dbReference>
<comment type="caution">
    <text evidence="1">The sequence shown here is derived from an EMBL/GenBank/DDBJ whole genome shotgun (WGS) entry which is preliminary data.</text>
</comment>
<evidence type="ECO:0000313" key="2">
    <source>
        <dbReference type="Proteomes" id="UP000259273"/>
    </source>
</evidence>
<organism evidence="1 2">
    <name type="scientific">Haliea salexigens</name>
    <dbReference type="NCBI Taxonomy" id="287487"/>
    <lineage>
        <taxon>Bacteria</taxon>
        <taxon>Pseudomonadati</taxon>
        <taxon>Pseudomonadota</taxon>
        <taxon>Gammaproteobacteria</taxon>
        <taxon>Cellvibrionales</taxon>
        <taxon>Halieaceae</taxon>
        <taxon>Haliea</taxon>
    </lineage>
</organism>
<accession>A0A3C1KP54</accession>
<evidence type="ECO:0008006" key="3">
    <source>
        <dbReference type="Google" id="ProtNLM"/>
    </source>
</evidence>
<protein>
    <recommendedName>
        <fullName evidence="3">DUF3617 domain-containing protein</fullName>
    </recommendedName>
</protein>